<dbReference type="EC" id="1.1.3.20" evidence="5"/>
<dbReference type="PIRSF" id="PIRSF028937">
    <property type="entry name" value="Lg_Ch_AO"/>
    <property type="match status" value="1"/>
</dbReference>
<dbReference type="STRING" id="35752.SAMN05421541_12485"/>
<evidence type="ECO:0000256" key="6">
    <source>
        <dbReference type="ARBA" id="ARBA00022630"/>
    </source>
</evidence>
<proteinExistence type="inferred from homology"/>
<comment type="subcellular location">
    <subcellularLocation>
        <location evidence="3">Membrane</location>
    </subcellularLocation>
</comment>
<keyword evidence="8" id="KW-0274">FAD</keyword>
<name>A0A1I2LY17_9ACTN</name>
<dbReference type="SUPFAM" id="SSF51905">
    <property type="entry name" value="FAD/NAD(P)-binding domain"/>
    <property type="match status" value="1"/>
</dbReference>
<evidence type="ECO:0000256" key="9">
    <source>
        <dbReference type="ARBA" id="ARBA00022989"/>
    </source>
</evidence>
<dbReference type="Proteomes" id="UP000199645">
    <property type="component" value="Unassembled WGS sequence"/>
</dbReference>
<keyword evidence="11" id="KW-0472">Membrane</keyword>
<feature type="domain" description="Glucose-methanol-choline oxidoreductase N-terminal" evidence="13">
    <location>
        <begin position="427"/>
        <end position="441"/>
    </location>
</feature>
<evidence type="ECO:0000256" key="2">
    <source>
        <dbReference type="ARBA" id="ARBA00003842"/>
    </source>
</evidence>
<dbReference type="AlphaFoldDB" id="A0A1I2LY17"/>
<evidence type="ECO:0000313" key="15">
    <source>
        <dbReference type="Proteomes" id="UP000199645"/>
    </source>
</evidence>
<comment type="catalytic activity">
    <reaction evidence="1">
        <text>a long-chain primary fatty alcohol + O2 = a long-chain fatty aldehyde + H2O2</text>
        <dbReference type="Rhea" id="RHEA:22756"/>
        <dbReference type="ChEBI" id="CHEBI:15379"/>
        <dbReference type="ChEBI" id="CHEBI:16240"/>
        <dbReference type="ChEBI" id="CHEBI:17176"/>
        <dbReference type="ChEBI" id="CHEBI:77396"/>
        <dbReference type="EC" id="1.1.3.20"/>
    </reaction>
</comment>
<dbReference type="Pfam" id="PF05199">
    <property type="entry name" value="GMC_oxred_C"/>
    <property type="match status" value="1"/>
</dbReference>
<dbReference type="InterPro" id="IPR007867">
    <property type="entry name" value="GMC_OxRtase_C"/>
</dbReference>
<evidence type="ECO:0000259" key="13">
    <source>
        <dbReference type="PROSITE" id="PS00624"/>
    </source>
</evidence>
<keyword evidence="7" id="KW-0812">Transmembrane</keyword>
<evidence type="ECO:0000256" key="8">
    <source>
        <dbReference type="ARBA" id="ARBA00022827"/>
    </source>
</evidence>
<dbReference type="InterPro" id="IPR012400">
    <property type="entry name" value="Long_Oxdase"/>
</dbReference>
<dbReference type="PANTHER" id="PTHR46056:SF12">
    <property type="entry name" value="LONG-CHAIN-ALCOHOL OXIDASE"/>
    <property type="match status" value="1"/>
</dbReference>
<dbReference type="EMBL" id="FONV01000024">
    <property type="protein sequence ID" value="SFF83450.1"/>
    <property type="molecule type" value="Genomic_DNA"/>
</dbReference>
<evidence type="ECO:0000256" key="11">
    <source>
        <dbReference type="ARBA" id="ARBA00023136"/>
    </source>
</evidence>
<accession>A0A1I2LY17</accession>
<protein>
    <recommendedName>
        <fullName evidence="5">long-chain-alcohol oxidase</fullName>
        <ecNumber evidence="5">1.1.3.20</ecNumber>
    </recommendedName>
</protein>
<evidence type="ECO:0000256" key="1">
    <source>
        <dbReference type="ARBA" id="ARBA00000920"/>
    </source>
</evidence>
<keyword evidence="10" id="KW-0560">Oxidoreductase</keyword>
<dbReference type="RefSeq" id="WP_093621656.1">
    <property type="nucleotide sequence ID" value="NZ_BOMT01000091.1"/>
</dbReference>
<comment type="function">
    <text evidence="2">Long-chain fatty alcohol oxidase involved in the omega-oxidation pathway of lipid degradation.</text>
</comment>
<organism evidence="14 15">
    <name type="scientific">Actinoplanes philippinensis</name>
    <dbReference type="NCBI Taxonomy" id="35752"/>
    <lineage>
        <taxon>Bacteria</taxon>
        <taxon>Bacillati</taxon>
        <taxon>Actinomycetota</taxon>
        <taxon>Actinomycetes</taxon>
        <taxon>Micromonosporales</taxon>
        <taxon>Micromonosporaceae</taxon>
        <taxon>Actinoplanes</taxon>
    </lineage>
</organism>
<gene>
    <name evidence="14" type="ORF">SAMN05421541_12485</name>
</gene>
<evidence type="ECO:0000256" key="4">
    <source>
        <dbReference type="ARBA" id="ARBA00010790"/>
    </source>
</evidence>
<dbReference type="InterPro" id="IPR000172">
    <property type="entry name" value="GMC_OxRdtase_N"/>
</dbReference>
<dbReference type="Pfam" id="PF00732">
    <property type="entry name" value="GMC_oxred_N"/>
    <property type="match status" value="1"/>
</dbReference>
<dbReference type="GO" id="GO:0050660">
    <property type="term" value="F:flavin adenine dinucleotide binding"/>
    <property type="evidence" value="ECO:0007669"/>
    <property type="project" value="InterPro"/>
</dbReference>
<dbReference type="InterPro" id="IPR036188">
    <property type="entry name" value="FAD/NAD-bd_sf"/>
</dbReference>
<reference evidence="14 15" key="1">
    <citation type="submission" date="2016-10" db="EMBL/GenBank/DDBJ databases">
        <authorList>
            <person name="de Groot N.N."/>
        </authorList>
    </citation>
    <scope>NUCLEOTIDE SEQUENCE [LARGE SCALE GENOMIC DNA]</scope>
    <source>
        <strain evidence="14 15">DSM 43019</strain>
    </source>
</reference>
<evidence type="ECO:0000256" key="12">
    <source>
        <dbReference type="SAM" id="MobiDB-lite"/>
    </source>
</evidence>
<evidence type="ECO:0000256" key="3">
    <source>
        <dbReference type="ARBA" id="ARBA00004370"/>
    </source>
</evidence>
<dbReference type="OrthoDB" id="9798604at2"/>
<dbReference type="GO" id="GO:0016020">
    <property type="term" value="C:membrane"/>
    <property type="evidence" value="ECO:0007669"/>
    <property type="project" value="UniProtKB-SubCell"/>
</dbReference>
<feature type="compositionally biased region" description="Gly residues" evidence="12">
    <location>
        <begin position="172"/>
        <end position="186"/>
    </location>
</feature>
<evidence type="ECO:0000256" key="7">
    <source>
        <dbReference type="ARBA" id="ARBA00022692"/>
    </source>
</evidence>
<dbReference type="GO" id="GO:0046577">
    <property type="term" value="F:long-chain-alcohol oxidase activity"/>
    <property type="evidence" value="ECO:0007669"/>
    <property type="project" value="UniProtKB-EC"/>
</dbReference>
<keyword evidence="9" id="KW-1133">Transmembrane helix</keyword>
<dbReference type="PROSITE" id="PS00624">
    <property type="entry name" value="GMC_OXRED_2"/>
    <property type="match status" value="1"/>
</dbReference>
<dbReference type="Gene3D" id="3.50.50.60">
    <property type="entry name" value="FAD/NAD(P)-binding domain"/>
    <property type="match status" value="2"/>
</dbReference>
<feature type="region of interest" description="Disordered" evidence="12">
    <location>
        <begin position="143"/>
        <end position="186"/>
    </location>
</feature>
<evidence type="ECO:0000256" key="5">
    <source>
        <dbReference type="ARBA" id="ARBA00013125"/>
    </source>
</evidence>
<sequence length="682" mass="71390">MFTSEQINVLRLLCDTVVPSIDRPGDEDGFWARTATDVGVDQGVLALISGLPAERQQALGGLFDALAANGFGSAPQAAREQLLAAIPETGPLISMILLMTYGLTGPDGRNPNWDRLGYPGPAPATAPGGRTVSALKITANRDGTAGGEEIGSADGVANRDGIADGDANRDGIAGGEGSGSAGGAGRGSADLDADAVVIGSGAGGGLIAGRLAAAGLRVVVLEAGRLRTEADFHQLELAAYQASYWRGGPAPTGDGNVTLVAGAGVGGGTVINWTNCLKTRDAVRRQWAGEHGLTDVATGSFDRHLDAVWRELSVTDRCSEFNRIHEAMARGAEKLGWSFATIFRNWDEKRHDARVAGHLGFGDPSGAKQSTLKVYLEPAVLDHGARLIDGCHVERILVEGGRAAGVVGRRATGIVTVRAPIVVVAAGALESPGVLLRSGIGGPAVGRYLRLHPCTVTMGDYGEDMRGWWGPPQAGLVNEFAEVDDGYGFLMESVQYATGLGASSVPFTTPAEHKEAMAGYRNNGSFIGLIRDHGHGRVTLDPSGNTVAWYDLTDDRDTRNTHRALEAQIHLHRAAGARRIQVFARGLGAWTDGDDLEAYLERVKRVPLRAGGMTLFSAHQMGSCRMGADPATSVADPRGELHDTPGVWIGDASAFPTPSGTNPMITIMALASRTAENIIAVR</sequence>
<keyword evidence="6" id="KW-0285">Flavoprotein</keyword>
<keyword evidence="15" id="KW-1185">Reference proteome</keyword>
<evidence type="ECO:0000256" key="10">
    <source>
        <dbReference type="ARBA" id="ARBA00023002"/>
    </source>
</evidence>
<dbReference type="PANTHER" id="PTHR46056">
    <property type="entry name" value="LONG-CHAIN-ALCOHOL OXIDASE"/>
    <property type="match status" value="1"/>
</dbReference>
<evidence type="ECO:0000313" key="14">
    <source>
        <dbReference type="EMBL" id="SFF83450.1"/>
    </source>
</evidence>
<comment type="similarity">
    <text evidence="4">Belongs to the GMC oxidoreductase family.</text>
</comment>